<evidence type="ECO:0000256" key="9">
    <source>
        <dbReference type="ARBA" id="ARBA00022803"/>
    </source>
</evidence>
<keyword evidence="7" id="KW-0517">Myogenesis</keyword>
<dbReference type="InterPro" id="IPR011990">
    <property type="entry name" value="TPR-like_helical_dom_sf"/>
</dbReference>
<protein>
    <recommendedName>
        <fullName evidence="4">Protein unc-45 homolog B</fullName>
    </recommendedName>
</protein>
<name>A0A0K2UGN8_LEPSM</name>
<evidence type="ECO:0000256" key="6">
    <source>
        <dbReference type="ARBA" id="ARBA00022490"/>
    </source>
</evidence>
<feature type="coiled-coil region" evidence="12">
    <location>
        <begin position="264"/>
        <end position="309"/>
    </location>
</feature>
<evidence type="ECO:0000256" key="12">
    <source>
        <dbReference type="SAM" id="Coils"/>
    </source>
</evidence>
<dbReference type="GO" id="GO:0030018">
    <property type="term" value="C:Z disc"/>
    <property type="evidence" value="ECO:0007669"/>
    <property type="project" value="UniProtKB-SubCell"/>
</dbReference>
<dbReference type="GO" id="GO:0007517">
    <property type="term" value="P:muscle organ development"/>
    <property type="evidence" value="ECO:0007669"/>
    <property type="project" value="UniProtKB-KW"/>
</dbReference>
<dbReference type="GO" id="GO:0030154">
    <property type="term" value="P:cell differentiation"/>
    <property type="evidence" value="ECO:0007669"/>
    <property type="project" value="UniProtKB-KW"/>
</dbReference>
<feature type="repeat" description="TPR" evidence="11">
    <location>
        <begin position="52"/>
        <end position="85"/>
    </location>
</feature>
<dbReference type="GO" id="GO:0051879">
    <property type="term" value="F:Hsp90 protein binding"/>
    <property type="evidence" value="ECO:0007669"/>
    <property type="project" value="TreeGrafter"/>
</dbReference>
<dbReference type="SUPFAM" id="SSF48371">
    <property type="entry name" value="ARM repeat"/>
    <property type="match status" value="3"/>
</dbReference>
<accession>A0A0K2UGN8</accession>
<evidence type="ECO:0000256" key="5">
    <source>
        <dbReference type="ARBA" id="ARBA00022473"/>
    </source>
</evidence>
<dbReference type="InterPro" id="IPR016024">
    <property type="entry name" value="ARM-type_fold"/>
</dbReference>
<sequence>MVDQIDSLNKLTELKDAGNEAYKLGDLVGAISLYEKGIKAYNQKEDKDSDLAAIYKNLAAVYVKKEDWEAVVKQASKCLEITPNDPKALFRRCQAYETLNNIELAYKDARDVHNVDKTNKTIQPILERLHKAVSLKVSSLSQTTNKVKNMFEIVFDPSNETEKREKAADNLIVLAREKGGSEILEKENVVERIVRAMKVEKNKSIRLSLIRCLNEFSKENVDRCRQVIKLAGIPFFLDIVNTHESEIVTAASYTLQVMLDALSNAKLQKTINEKKKNKRNMTSDERKWCRNKEEERQALIKENAKELNSIMHVVSYNVTSRILSGEARDGLIELIMKNGKYDELNWAYKFLNTDAIGRLMEVSSQMTEYKHESAMEITDNTRNIVGATIGILYDQMYDDKSRNIFISKIEEFMKEKLLEQSTESKVRAVVAITTLLNNAHELGQAQIAKEGILQMMLAMAQSEESFQQMVAAEAIISSASKKKDTNIIITQGIDILKTLYKSKNDHIKVRALVGLCKLGASSGHDASLRPFSDGSSTKLAEACRRFLVNPGKDRDLRKWAVEGLSYLSLDAEVKERLCEDESALRSLVDLAKQGKQDCCYGVVTLLVNLTNSFDKADINPELLQLAKFAKHHIPQEHELDDEDFVDKRIFTLANIGITSALVALCKTESQNLKELICRVLNAICKHQDLRGYVVQQGGSKTLVTMALEGTEKGKRQAAQALARIGITQDPSIAFPGQRSVDVIRPIMQLLNSEYDGIENFEALMCLCNIASMNESVRSRILKESDFICAIENFMFEDHALIRRAAVQCWTNLCTSPLMVKRCEGKNDKVKYCALLCGDDDDIEIVKAASGALAMLTSQSSILCHKVFDSIQWLDCLLNLLANTDFQIVLRGAVVVRNIVTAENKEDAEKVMNSQIMDVLQALVFKANLDSGSYQPDPILQQIKEIADESLNIAHKMKIIKTQEEMANEPDSD</sequence>
<keyword evidence="10" id="KW-0143">Chaperone</keyword>
<dbReference type="SMART" id="SM00185">
    <property type="entry name" value="ARM"/>
    <property type="match status" value="5"/>
</dbReference>
<dbReference type="PANTHER" id="PTHR45994:SF1">
    <property type="entry name" value="FI21225P1"/>
    <property type="match status" value="1"/>
</dbReference>
<evidence type="ECO:0000256" key="7">
    <source>
        <dbReference type="ARBA" id="ARBA00022541"/>
    </source>
</evidence>
<dbReference type="InterPro" id="IPR000225">
    <property type="entry name" value="Armadillo"/>
</dbReference>
<dbReference type="SUPFAM" id="SSF48452">
    <property type="entry name" value="TPR-like"/>
    <property type="match status" value="1"/>
</dbReference>
<dbReference type="InterPro" id="IPR011989">
    <property type="entry name" value="ARM-like"/>
</dbReference>
<dbReference type="InterPro" id="IPR024660">
    <property type="entry name" value="UCS_central_dom"/>
</dbReference>
<keyword evidence="8" id="KW-0221">Differentiation</keyword>
<dbReference type="Gene3D" id="1.25.10.10">
    <property type="entry name" value="Leucine-rich Repeat Variant"/>
    <property type="match status" value="2"/>
</dbReference>
<evidence type="ECO:0000256" key="3">
    <source>
        <dbReference type="ARBA" id="ARBA00004556"/>
    </source>
</evidence>
<dbReference type="GO" id="GO:0031672">
    <property type="term" value="C:A band"/>
    <property type="evidence" value="ECO:0007669"/>
    <property type="project" value="UniProtKB-SubCell"/>
</dbReference>
<evidence type="ECO:0000313" key="14">
    <source>
        <dbReference type="EMBL" id="CDW37384.1"/>
    </source>
</evidence>
<dbReference type="GO" id="GO:0048471">
    <property type="term" value="C:perinuclear region of cytoplasm"/>
    <property type="evidence" value="ECO:0007669"/>
    <property type="project" value="UniProtKB-SubCell"/>
</dbReference>
<gene>
    <name evidence="14" type="primary">Tom34</name>
</gene>
<comment type="subcellular location">
    <subcellularLocation>
        <location evidence="1">Cytoplasm</location>
        <location evidence="1">Myofibril</location>
        <location evidence="1">Sarcomere</location>
        <location evidence="1">A band</location>
    </subcellularLocation>
    <subcellularLocation>
        <location evidence="2">Cytoplasm</location>
        <location evidence="2">Myofibril</location>
        <location evidence="2">Sarcomere</location>
        <location evidence="2">Z line</location>
    </subcellularLocation>
    <subcellularLocation>
        <location evidence="3">Cytoplasm</location>
        <location evidence="3">Perinuclear region</location>
    </subcellularLocation>
</comment>
<dbReference type="EMBL" id="HACA01020023">
    <property type="protein sequence ID" value="CDW37384.1"/>
    <property type="molecule type" value="Transcribed_RNA"/>
</dbReference>
<keyword evidence="6" id="KW-0963">Cytoplasm</keyword>
<dbReference type="OrthoDB" id="199930at2759"/>
<keyword evidence="5" id="KW-0217">Developmental protein</keyword>
<dbReference type="PANTHER" id="PTHR45994">
    <property type="entry name" value="FI21225P1"/>
    <property type="match status" value="1"/>
</dbReference>
<feature type="domain" description="UNC-45/Cro1/She4 central" evidence="13">
    <location>
        <begin position="379"/>
        <end position="518"/>
    </location>
</feature>
<dbReference type="Pfam" id="PF11701">
    <property type="entry name" value="UNC45-central"/>
    <property type="match status" value="1"/>
</dbReference>
<evidence type="ECO:0000256" key="1">
    <source>
        <dbReference type="ARBA" id="ARBA00004161"/>
    </source>
</evidence>
<keyword evidence="9 11" id="KW-0802">TPR repeat</keyword>
<keyword evidence="12" id="KW-0175">Coiled coil</keyword>
<evidence type="ECO:0000256" key="4">
    <source>
        <dbReference type="ARBA" id="ARBA00020768"/>
    </source>
</evidence>
<evidence type="ECO:0000256" key="11">
    <source>
        <dbReference type="PROSITE-ProRule" id="PRU00339"/>
    </source>
</evidence>
<dbReference type="SMART" id="SM00028">
    <property type="entry name" value="TPR"/>
    <property type="match status" value="3"/>
</dbReference>
<evidence type="ECO:0000256" key="2">
    <source>
        <dbReference type="ARBA" id="ARBA00004216"/>
    </source>
</evidence>
<evidence type="ECO:0000259" key="13">
    <source>
        <dbReference type="Pfam" id="PF11701"/>
    </source>
</evidence>
<dbReference type="AlphaFoldDB" id="A0A0K2UGN8"/>
<dbReference type="Gene3D" id="1.25.40.10">
    <property type="entry name" value="Tetratricopeptide repeat domain"/>
    <property type="match status" value="1"/>
</dbReference>
<dbReference type="PROSITE" id="PS50005">
    <property type="entry name" value="TPR"/>
    <property type="match status" value="1"/>
</dbReference>
<dbReference type="InterPro" id="IPR019734">
    <property type="entry name" value="TPR_rpt"/>
</dbReference>
<evidence type="ECO:0000256" key="8">
    <source>
        <dbReference type="ARBA" id="ARBA00022782"/>
    </source>
</evidence>
<evidence type="ECO:0000256" key="10">
    <source>
        <dbReference type="ARBA" id="ARBA00023186"/>
    </source>
</evidence>
<organism evidence="14">
    <name type="scientific">Lepeophtheirus salmonis</name>
    <name type="common">Salmon louse</name>
    <name type="synonym">Caligus salmonis</name>
    <dbReference type="NCBI Taxonomy" id="72036"/>
    <lineage>
        <taxon>Eukaryota</taxon>
        <taxon>Metazoa</taxon>
        <taxon>Ecdysozoa</taxon>
        <taxon>Arthropoda</taxon>
        <taxon>Crustacea</taxon>
        <taxon>Multicrustacea</taxon>
        <taxon>Hexanauplia</taxon>
        <taxon>Copepoda</taxon>
        <taxon>Siphonostomatoida</taxon>
        <taxon>Caligidae</taxon>
        <taxon>Lepeophtheirus</taxon>
    </lineage>
</organism>
<reference evidence="14" key="1">
    <citation type="submission" date="2014-05" db="EMBL/GenBank/DDBJ databases">
        <authorList>
            <person name="Chronopoulou M."/>
        </authorList>
    </citation>
    <scope>NUCLEOTIDE SEQUENCE</scope>
    <source>
        <tissue evidence="14">Whole organism</tissue>
    </source>
</reference>
<proteinExistence type="predicted"/>